<evidence type="ECO:0000313" key="2">
    <source>
        <dbReference type="EMBL" id="ABD07241.1"/>
    </source>
</evidence>
<dbReference type="RefSeq" id="WP_011441426.1">
    <property type="nucleotide sequence ID" value="NC_007778.1"/>
</dbReference>
<dbReference type="Gene3D" id="3.40.50.300">
    <property type="entry name" value="P-loop containing nucleotide triphosphate hydrolases"/>
    <property type="match status" value="1"/>
</dbReference>
<dbReference type="Pfam" id="PF05621">
    <property type="entry name" value="TniB"/>
    <property type="match status" value="1"/>
</dbReference>
<gene>
    <name evidence="2" type="ordered locus">RPB_2537</name>
</gene>
<accession>Q2IX19</accession>
<dbReference type="InterPro" id="IPR008868">
    <property type="entry name" value="TniB"/>
</dbReference>
<evidence type="ECO:0000313" key="3">
    <source>
        <dbReference type="Proteomes" id="UP000008809"/>
    </source>
</evidence>
<evidence type="ECO:0008006" key="4">
    <source>
        <dbReference type="Google" id="ProtNLM"/>
    </source>
</evidence>
<dbReference type="EMBL" id="CP000250">
    <property type="protein sequence ID" value="ABD07241.1"/>
    <property type="molecule type" value="Genomic_DNA"/>
</dbReference>
<dbReference type="STRING" id="316058.RPB_2537"/>
<dbReference type="KEGG" id="rpb:RPB_2537"/>
<keyword evidence="3" id="KW-1185">Reference proteome</keyword>
<evidence type="ECO:0000256" key="1">
    <source>
        <dbReference type="SAM" id="MobiDB-lite"/>
    </source>
</evidence>
<dbReference type="InterPro" id="IPR027417">
    <property type="entry name" value="P-loop_NTPase"/>
</dbReference>
<dbReference type="AlphaFoldDB" id="Q2IX19"/>
<protein>
    <recommendedName>
        <fullName evidence="4">AAA+ ATPase domain-containing protein</fullName>
    </recommendedName>
</protein>
<dbReference type="SUPFAM" id="SSF52540">
    <property type="entry name" value="P-loop containing nucleoside triphosphate hydrolases"/>
    <property type="match status" value="1"/>
</dbReference>
<organism evidence="2 3">
    <name type="scientific">Rhodopseudomonas palustris (strain HaA2)</name>
    <dbReference type="NCBI Taxonomy" id="316058"/>
    <lineage>
        <taxon>Bacteria</taxon>
        <taxon>Pseudomonadati</taxon>
        <taxon>Pseudomonadota</taxon>
        <taxon>Alphaproteobacteria</taxon>
        <taxon>Hyphomicrobiales</taxon>
        <taxon>Nitrobacteraceae</taxon>
        <taxon>Rhodopseudomonas</taxon>
    </lineage>
</organism>
<dbReference type="HOGENOM" id="CLU_063451_0_1_5"/>
<dbReference type="eggNOG" id="COG2842">
    <property type="taxonomic scope" value="Bacteria"/>
</dbReference>
<reference evidence="2 3" key="1">
    <citation type="submission" date="2006-01" db="EMBL/GenBank/DDBJ databases">
        <title>Complete sequence of Rhodopseudomonas palustris HaA2.</title>
        <authorList>
            <consortium name="US DOE Joint Genome Institute"/>
            <person name="Copeland A."/>
            <person name="Lucas S."/>
            <person name="Lapidus A."/>
            <person name="Barry K."/>
            <person name="Detter J.C."/>
            <person name="Glavina T."/>
            <person name="Hammon N."/>
            <person name="Israni S."/>
            <person name="Pitluck S."/>
            <person name="Chain P."/>
            <person name="Malfatti S."/>
            <person name="Shin M."/>
            <person name="Vergez L."/>
            <person name="Schmutz J."/>
            <person name="Larimer F."/>
            <person name="Land M."/>
            <person name="Hauser L."/>
            <person name="Pelletier D.A."/>
            <person name="Kyrpides N."/>
            <person name="Anderson I."/>
            <person name="Oda Y."/>
            <person name="Harwood C.S."/>
            <person name="Richardson P."/>
        </authorList>
    </citation>
    <scope>NUCLEOTIDE SEQUENCE [LARGE SCALE GENOMIC DNA]</scope>
    <source>
        <strain evidence="2 3">HaA2</strain>
    </source>
</reference>
<sequence>MITPDNADPAAYLRALWSKDQRRREAIIEAIKSEYIRGDRDDLLGSTIDMLVDNAARRRNANLPHGHDNRRYGIGMLLVAPSGAGKTTALREAFRNHPAFPNFGGAGWCPLISIGAPSPCTLRQLAMRILDQFDYDTERELRENAAWRRVHLQMREQNILFLHIDDLQHVLHQAGEEEMQKIRDTLKDLMTSADWPVHIILSGMPDLVPFVAHDRQLRRRLRYIAFADLSVAHDGEVINDAVKKLVETSGLKLDLDADVDLIGRLFHAASYQFGLSIEIVGDAIENALLRNEGTLTLEDFAVVYGSRTLQPATQNPFVANLWSTVDTSLLRSKTEEQKPESAPAKAGGKLGRDKRPS</sequence>
<dbReference type="Proteomes" id="UP000008809">
    <property type="component" value="Chromosome"/>
</dbReference>
<name>Q2IX19_RHOP2</name>
<proteinExistence type="predicted"/>
<feature type="region of interest" description="Disordered" evidence="1">
    <location>
        <begin position="331"/>
        <end position="357"/>
    </location>
</feature>